<dbReference type="Proteomes" id="UP001162031">
    <property type="component" value="Unassembled WGS sequence"/>
</dbReference>
<organism evidence="6 7">
    <name type="scientific">Hyaloperonospora brassicae</name>
    <name type="common">Brassica downy mildew</name>
    <name type="synonym">Peronospora brassicae</name>
    <dbReference type="NCBI Taxonomy" id="162125"/>
    <lineage>
        <taxon>Eukaryota</taxon>
        <taxon>Sar</taxon>
        <taxon>Stramenopiles</taxon>
        <taxon>Oomycota</taxon>
        <taxon>Peronosporomycetes</taxon>
        <taxon>Peronosporales</taxon>
        <taxon>Peronosporaceae</taxon>
        <taxon>Hyaloperonospora</taxon>
    </lineage>
</organism>
<dbReference type="SMART" id="SM00849">
    <property type="entry name" value="Lactamase_B"/>
    <property type="match status" value="1"/>
</dbReference>
<dbReference type="InterPro" id="IPR050662">
    <property type="entry name" value="Sec-metab_biosynth-thioest"/>
</dbReference>
<sequence>MSTALQLLLLGAAAPLLLLLLLRLLRPFVLLCCCDGLSHVPLPTLLRFSFVVRLQAVSLWLSGVSPGLPAIPTVEQLPGAVLRVLGGNPSRLTLNGTNVYVVGTGSRRLVIDASDGNDTFVKRLLHVCDCHDVHDVSDLLITHGHLDHVGGLLQLKQRFPAMHVWKYLPVDGRRGDSDGDRRLRLKNDVCRRLGIRPLVDQQQFHVPGTCGGVLTTVYTPGHCNDHVCFVLDGVAALRAPVLFSGDCIVGVGSCLFDSLGDLMTSLEKLSACEAATIYPGHGPVVYDAPLKIREYIAHRQQREDQVLAVLTGHSDRLDGVSLSEIVDSIYASLPFVLRLAAKKAVDKHVQKLIADGRVQHIRPARWHQCATYGLRRGTSDSEHGKGAGS</sequence>
<evidence type="ECO:0000256" key="4">
    <source>
        <dbReference type="ARBA" id="ARBA00022833"/>
    </source>
</evidence>
<dbReference type="PANTHER" id="PTHR23131:SF0">
    <property type="entry name" value="ENDORIBONUCLEASE LACTB2"/>
    <property type="match status" value="1"/>
</dbReference>
<name>A0AAV0UHJ3_HYABA</name>
<dbReference type="InterPro" id="IPR036388">
    <property type="entry name" value="WH-like_DNA-bd_sf"/>
</dbReference>
<protein>
    <recommendedName>
        <fullName evidence="5">Metallo-beta-lactamase domain-containing protein</fullName>
    </recommendedName>
</protein>
<evidence type="ECO:0000313" key="6">
    <source>
        <dbReference type="EMBL" id="CAI5734766.1"/>
    </source>
</evidence>
<dbReference type="PANTHER" id="PTHR23131">
    <property type="entry name" value="ENDORIBONUCLEASE LACTB2"/>
    <property type="match status" value="1"/>
</dbReference>
<dbReference type="Pfam" id="PF17778">
    <property type="entry name" value="WHD_BLACT"/>
    <property type="match status" value="1"/>
</dbReference>
<dbReference type="Gene3D" id="3.60.15.10">
    <property type="entry name" value="Ribonuclease Z/Hydroxyacylglutathione hydrolase-like"/>
    <property type="match status" value="1"/>
</dbReference>
<dbReference type="GO" id="GO:0046872">
    <property type="term" value="F:metal ion binding"/>
    <property type="evidence" value="ECO:0007669"/>
    <property type="project" value="UniProtKB-KW"/>
</dbReference>
<feature type="domain" description="Metallo-beta-lactamase" evidence="5">
    <location>
        <begin position="96"/>
        <end position="281"/>
    </location>
</feature>
<evidence type="ECO:0000256" key="1">
    <source>
        <dbReference type="ARBA" id="ARBA00007749"/>
    </source>
</evidence>
<dbReference type="GO" id="GO:0016787">
    <property type="term" value="F:hydrolase activity"/>
    <property type="evidence" value="ECO:0007669"/>
    <property type="project" value="UniProtKB-KW"/>
</dbReference>
<keyword evidence="7" id="KW-1185">Reference proteome</keyword>
<evidence type="ECO:0000256" key="3">
    <source>
        <dbReference type="ARBA" id="ARBA00022801"/>
    </source>
</evidence>
<dbReference type="AlphaFoldDB" id="A0AAV0UHJ3"/>
<keyword evidence="4" id="KW-0862">Zinc</keyword>
<comment type="caution">
    <text evidence="6">The sequence shown here is derived from an EMBL/GenBank/DDBJ whole genome shotgun (WGS) entry which is preliminary data.</text>
</comment>
<dbReference type="Gene3D" id="1.10.10.10">
    <property type="entry name" value="Winged helix-like DNA-binding domain superfamily/Winged helix DNA-binding domain"/>
    <property type="match status" value="1"/>
</dbReference>
<evidence type="ECO:0000256" key="2">
    <source>
        <dbReference type="ARBA" id="ARBA00022723"/>
    </source>
</evidence>
<proteinExistence type="inferred from homology"/>
<keyword evidence="3" id="KW-0378">Hydrolase</keyword>
<gene>
    <name evidence="6" type="ORF">HBR001_LOCUS6267</name>
</gene>
<dbReference type="InterPro" id="IPR041516">
    <property type="entry name" value="LACTB2_WH"/>
</dbReference>
<accession>A0AAV0UHJ3</accession>
<evidence type="ECO:0000313" key="7">
    <source>
        <dbReference type="Proteomes" id="UP001162031"/>
    </source>
</evidence>
<dbReference type="EMBL" id="CANTFL010001244">
    <property type="protein sequence ID" value="CAI5734766.1"/>
    <property type="molecule type" value="Genomic_DNA"/>
</dbReference>
<dbReference type="InterPro" id="IPR036866">
    <property type="entry name" value="RibonucZ/Hydroxyglut_hydro"/>
</dbReference>
<reference evidence="6" key="1">
    <citation type="submission" date="2022-12" db="EMBL/GenBank/DDBJ databases">
        <authorList>
            <person name="Webb A."/>
        </authorList>
    </citation>
    <scope>NUCLEOTIDE SEQUENCE</scope>
    <source>
        <strain evidence="6">Hp1</strain>
    </source>
</reference>
<keyword evidence="2" id="KW-0479">Metal-binding</keyword>
<dbReference type="SUPFAM" id="SSF56281">
    <property type="entry name" value="Metallo-hydrolase/oxidoreductase"/>
    <property type="match status" value="1"/>
</dbReference>
<evidence type="ECO:0000259" key="5">
    <source>
        <dbReference type="SMART" id="SM00849"/>
    </source>
</evidence>
<dbReference type="Pfam" id="PF00753">
    <property type="entry name" value="Lactamase_B"/>
    <property type="match status" value="1"/>
</dbReference>
<dbReference type="FunFam" id="3.60.15.10:FF:000041">
    <property type="entry name" value="Metallo-beta-lactamase domain protein"/>
    <property type="match status" value="1"/>
</dbReference>
<dbReference type="InterPro" id="IPR001279">
    <property type="entry name" value="Metallo-B-lactamas"/>
</dbReference>
<comment type="similarity">
    <text evidence="1">Belongs to the metallo-beta-lactamase superfamily.</text>
</comment>